<dbReference type="InterPro" id="IPR017850">
    <property type="entry name" value="Alkaline_phosphatase_core_sf"/>
</dbReference>
<dbReference type="EMBL" id="CACRXK020002827">
    <property type="protein sequence ID" value="CAB3996237.1"/>
    <property type="molecule type" value="Genomic_DNA"/>
</dbReference>
<gene>
    <name evidence="1" type="ORF">PACLA_8A058483</name>
</gene>
<accession>A0A7D9DZ23</accession>
<sequence>MKKLPKALSSQLNVVEIDANTEDRRQRKPKLTLPLPAEIMQHVGDDDWISRSIYDRKAHCARTTKKVSNNDIGSKSNMTCQIPYLDPFHPSVMKFIKKGGGSNCKRFRSCGKLVNGIFHITDKNVISASYRGIFRRGDFNYVLGTSVKVSPTKKIEDEFIEVECRVRNGRLLREFWLQPVPHDHLLKRTAKRPPGLPLNILIVGMDSLSHANAQRKLPKLYDYLEKELGAIMFNGHSIVGDGTTEQLTAILTGLGELEQYESRRHHRNPRPVDGWTWIFKELKDHGYLTGYSGDAPHIGPWQLRLKGFQNPPTDLYTRPFYQRAARNLQGGRDLCLGSMNIAQCQFKYIRDVFDTFPDKLKFLLSYNVLFSHDDLNQVENIEPHLISLFRDLNTKGKLNNTLLIVMGDHGSRFGKMRMEIQGKLEERLPLFSMIFPPWFSKKYPKLHENLRINTDRLTSWYDLHATFRHMLYYPDLPSNIKHGQSLLQEVPASRTCAQANVADHWCPCQKWAAVDTSDSHVQNAALAVIEFINSLNSEHVLSKKSCEILNLKTVNYALIEQPNDKVLNFRQTNDLIPEFQSSAKPIQKDYCRYQLQFETSPNSGIYEATVKYHRGWFIASKSVSRVNKYGEQPRCIAKDLPHLRKFCFCNVTVNSTASTG</sequence>
<reference evidence="1" key="1">
    <citation type="submission" date="2020-04" db="EMBL/GenBank/DDBJ databases">
        <authorList>
            <person name="Alioto T."/>
            <person name="Alioto T."/>
            <person name="Gomez Garrido J."/>
        </authorList>
    </citation>
    <scope>NUCLEOTIDE SEQUENCE</scope>
    <source>
        <strain evidence="1">A484AB</strain>
    </source>
</reference>
<evidence type="ECO:0000313" key="1">
    <source>
        <dbReference type="EMBL" id="CAB3996237.1"/>
    </source>
</evidence>
<dbReference type="PANTHER" id="PTHR10974">
    <property type="entry name" value="FI08016P-RELATED"/>
    <property type="match status" value="1"/>
</dbReference>
<comment type="caution">
    <text evidence="1">The sequence shown here is derived from an EMBL/GenBank/DDBJ whole genome shotgun (WGS) entry which is preliminary data.</text>
</comment>
<dbReference type="InterPro" id="IPR004245">
    <property type="entry name" value="DUF229"/>
</dbReference>
<dbReference type="FunFam" id="3.40.720.10:FF:000017">
    <property type="entry name" value="Predicted protein"/>
    <property type="match status" value="1"/>
</dbReference>
<dbReference type="Pfam" id="PF02995">
    <property type="entry name" value="DUF229"/>
    <property type="match status" value="1"/>
</dbReference>
<dbReference type="CDD" id="cd16021">
    <property type="entry name" value="ALP_like"/>
    <property type="match status" value="1"/>
</dbReference>
<dbReference type="Gene3D" id="3.40.720.10">
    <property type="entry name" value="Alkaline Phosphatase, subunit A"/>
    <property type="match status" value="1"/>
</dbReference>
<keyword evidence="2" id="KW-1185">Reference proteome</keyword>
<evidence type="ECO:0000313" key="2">
    <source>
        <dbReference type="Proteomes" id="UP001152795"/>
    </source>
</evidence>
<dbReference type="PANTHER" id="PTHR10974:SF1">
    <property type="entry name" value="FI08016P-RELATED"/>
    <property type="match status" value="1"/>
</dbReference>
<dbReference type="AlphaFoldDB" id="A0A7D9DZ23"/>
<dbReference type="OrthoDB" id="413313at2759"/>
<dbReference type="SUPFAM" id="SSF53649">
    <property type="entry name" value="Alkaline phosphatase-like"/>
    <property type="match status" value="1"/>
</dbReference>
<protein>
    <submittedName>
        <fullName evidence="1">Uncharacterized protein LOC111331602</fullName>
    </submittedName>
</protein>
<organism evidence="1 2">
    <name type="scientific">Paramuricea clavata</name>
    <name type="common">Red gorgonian</name>
    <name type="synonym">Violescent sea-whip</name>
    <dbReference type="NCBI Taxonomy" id="317549"/>
    <lineage>
        <taxon>Eukaryota</taxon>
        <taxon>Metazoa</taxon>
        <taxon>Cnidaria</taxon>
        <taxon>Anthozoa</taxon>
        <taxon>Octocorallia</taxon>
        <taxon>Malacalcyonacea</taxon>
        <taxon>Plexauridae</taxon>
        <taxon>Paramuricea</taxon>
    </lineage>
</organism>
<dbReference type="GO" id="GO:0005615">
    <property type="term" value="C:extracellular space"/>
    <property type="evidence" value="ECO:0007669"/>
    <property type="project" value="TreeGrafter"/>
</dbReference>
<proteinExistence type="predicted"/>
<name>A0A7D9DZ23_PARCT</name>
<dbReference type="Proteomes" id="UP001152795">
    <property type="component" value="Unassembled WGS sequence"/>
</dbReference>